<proteinExistence type="predicted"/>
<keyword evidence="2" id="KW-1185">Reference proteome</keyword>
<sequence length="113" mass="13266">MIRSIPLSLLVHEVTYEEYLENERYGETYAQPVTIKKVRMEPVLSQQQRTSATVREQSMDRYILFFDMTHSEPKVQFKEKSKVTFNGQTYTVSKVSEVYAFSTIPHHIEVMLA</sequence>
<dbReference type="EMBL" id="AP022557">
    <property type="protein sequence ID" value="BBW97228.1"/>
    <property type="molecule type" value="Genomic_DNA"/>
</dbReference>
<evidence type="ECO:0000313" key="2">
    <source>
        <dbReference type="Proteomes" id="UP000501421"/>
    </source>
</evidence>
<dbReference type="RefSeq" id="WP_172418648.1">
    <property type="nucleotide sequence ID" value="NZ_AP022557.1"/>
</dbReference>
<organism evidence="1 2">
    <name type="scientific">Geobacillus subterraneus</name>
    <dbReference type="NCBI Taxonomy" id="129338"/>
    <lineage>
        <taxon>Bacteria</taxon>
        <taxon>Bacillati</taxon>
        <taxon>Bacillota</taxon>
        <taxon>Bacilli</taxon>
        <taxon>Bacillales</taxon>
        <taxon>Anoxybacillaceae</taxon>
        <taxon>Geobacillus</taxon>
    </lineage>
</organism>
<dbReference type="Proteomes" id="UP000501421">
    <property type="component" value="Chromosome"/>
</dbReference>
<evidence type="ECO:0008006" key="3">
    <source>
        <dbReference type="Google" id="ProtNLM"/>
    </source>
</evidence>
<dbReference type="AlphaFoldDB" id="A0A679FLJ6"/>
<protein>
    <recommendedName>
        <fullName evidence="3">Minor capsid protein</fullName>
    </recommendedName>
</protein>
<accession>A0A679FLJ6</accession>
<dbReference type="InterPro" id="IPR019612">
    <property type="entry name" value="Minor_capsid_put"/>
</dbReference>
<evidence type="ECO:0000313" key="1">
    <source>
        <dbReference type="EMBL" id="BBW97228.1"/>
    </source>
</evidence>
<name>A0A679FLJ6_9BACL</name>
<reference evidence="2" key="1">
    <citation type="journal article" date="2020" name="Microbiol. Resour. Announc.">
        <title>Complete Genome Sequence of Geobacillus sp. Strain E55-1, Isolated from Mine Geyser in Japan.</title>
        <authorList>
            <person name="Miyazaki K."/>
            <person name="Hase E."/>
            <person name="Tokito N."/>
        </authorList>
    </citation>
    <scope>NUCLEOTIDE SEQUENCE [LARGE SCALE GENOMIC DNA]</scope>
    <source>
        <strain evidence="2">E55-1</strain>
    </source>
</reference>
<gene>
    <name evidence="1" type="ORF">GsuE55_20610</name>
</gene>
<dbReference type="Pfam" id="PF10665">
    <property type="entry name" value="Minor_capsid_1"/>
    <property type="match status" value="1"/>
</dbReference>